<dbReference type="RefSeq" id="WP_302042627.1">
    <property type="nucleotide sequence ID" value="NZ_JAUKPO010000101.1"/>
</dbReference>
<comment type="caution">
    <text evidence="1">The sequence shown here is derived from an EMBL/GenBank/DDBJ whole genome shotgun (WGS) entry which is preliminary data.</text>
</comment>
<dbReference type="Proteomes" id="UP001168528">
    <property type="component" value="Unassembled WGS sequence"/>
</dbReference>
<proteinExistence type="predicted"/>
<dbReference type="SUPFAM" id="SSF82171">
    <property type="entry name" value="DPP6 N-terminal domain-like"/>
    <property type="match status" value="1"/>
</dbReference>
<organism evidence="1 2">
    <name type="scientific">Rhodocytophaga aerolata</name>
    <dbReference type="NCBI Taxonomy" id="455078"/>
    <lineage>
        <taxon>Bacteria</taxon>
        <taxon>Pseudomonadati</taxon>
        <taxon>Bacteroidota</taxon>
        <taxon>Cytophagia</taxon>
        <taxon>Cytophagales</taxon>
        <taxon>Rhodocytophagaceae</taxon>
        <taxon>Rhodocytophaga</taxon>
    </lineage>
</organism>
<gene>
    <name evidence="1" type="ORF">Q0590_36520</name>
</gene>
<reference evidence="1" key="1">
    <citation type="submission" date="2023-07" db="EMBL/GenBank/DDBJ databases">
        <title>The genome sequence of Rhodocytophaga aerolata KACC 12507.</title>
        <authorList>
            <person name="Zhang X."/>
        </authorList>
    </citation>
    <scope>NUCLEOTIDE SEQUENCE</scope>
    <source>
        <strain evidence="1">KACC 12507</strain>
    </source>
</reference>
<sequence>MLTENIALSPQYENHQKQFDYIFQKAHLIHTTSQEVSPKYRLDIHHYHHGYLTSEKSGYSISCQQLILRNQVGESVFEYKNRFGYVFYHYLQHSNTNEYLLCGNDLHEYVVYNITRNQVHQYASPGLLQPEKRTSHYWYIKELLYSPTADLIAVNGQDMMNCPAVTVLELDAPDVVPLKMLNLGLYLGQHYEEGYFCRALAWTADSGLQLWVGEEVSQTVILPVRQIRELLQNQENSTGL</sequence>
<protein>
    <submittedName>
        <fullName evidence="1">Uncharacterized protein</fullName>
    </submittedName>
</protein>
<evidence type="ECO:0000313" key="1">
    <source>
        <dbReference type="EMBL" id="MDO1451832.1"/>
    </source>
</evidence>
<keyword evidence="2" id="KW-1185">Reference proteome</keyword>
<evidence type="ECO:0000313" key="2">
    <source>
        <dbReference type="Proteomes" id="UP001168528"/>
    </source>
</evidence>
<dbReference type="EMBL" id="JAUKPO010000101">
    <property type="protein sequence ID" value="MDO1451832.1"/>
    <property type="molecule type" value="Genomic_DNA"/>
</dbReference>
<name>A0ABT8RI97_9BACT</name>
<accession>A0ABT8RI97</accession>